<feature type="chain" id="PRO_5012823712" evidence="3">
    <location>
        <begin position="33"/>
        <end position="349"/>
    </location>
</feature>
<dbReference type="InterPro" id="IPR036034">
    <property type="entry name" value="PDZ_sf"/>
</dbReference>
<evidence type="ECO:0000313" key="6">
    <source>
        <dbReference type="Proteomes" id="UP000193090"/>
    </source>
</evidence>
<keyword evidence="1 5" id="KW-0645">Protease</keyword>
<dbReference type="PANTHER" id="PTHR43343">
    <property type="entry name" value="PEPTIDASE S12"/>
    <property type="match status" value="1"/>
</dbReference>
<dbReference type="InterPro" id="IPR001478">
    <property type="entry name" value="PDZ"/>
</dbReference>
<protein>
    <submittedName>
        <fullName evidence="5">Serine protease</fullName>
    </submittedName>
</protein>
<feature type="domain" description="PDZ" evidence="4">
    <location>
        <begin position="259"/>
        <end position="310"/>
    </location>
</feature>
<dbReference type="PROSITE" id="PS50106">
    <property type="entry name" value="PDZ"/>
    <property type="match status" value="1"/>
</dbReference>
<dbReference type="Gene3D" id="2.40.10.120">
    <property type="match status" value="1"/>
</dbReference>
<dbReference type="SUPFAM" id="SSF50494">
    <property type="entry name" value="Trypsin-like serine proteases"/>
    <property type="match status" value="1"/>
</dbReference>
<reference evidence="5 6" key="1">
    <citation type="submission" date="2016-01" db="EMBL/GenBank/DDBJ databases">
        <title>The new phylogeny of the genus Mycobacterium.</title>
        <authorList>
            <person name="Tarcisio F."/>
            <person name="Conor M."/>
            <person name="Antonella G."/>
            <person name="Elisabetta G."/>
            <person name="Giulia F.S."/>
            <person name="Sara T."/>
            <person name="Anna F."/>
            <person name="Clotilde B."/>
            <person name="Roberto B."/>
            <person name="Veronica D.S."/>
            <person name="Fabio R."/>
            <person name="Monica P."/>
            <person name="Olivier J."/>
            <person name="Enrico T."/>
            <person name="Nicola S."/>
        </authorList>
    </citation>
    <scope>NUCLEOTIDE SEQUENCE [LARGE SCALE GENOMIC DNA]</scope>
    <source>
        <strain evidence="5 6">DSM 44153</strain>
    </source>
</reference>
<dbReference type="AlphaFoldDB" id="A0A1X2EGY0"/>
<dbReference type="InterPro" id="IPR001940">
    <property type="entry name" value="Peptidase_S1C"/>
</dbReference>
<keyword evidence="2" id="KW-0378">Hydrolase</keyword>
<dbReference type="Pfam" id="PF13365">
    <property type="entry name" value="Trypsin_2"/>
    <property type="match status" value="1"/>
</dbReference>
<dbReference type="Pfam" id="PF13180">
    <property type="entry name" value="PDZ_2"/>
    <property type="match status" value="1"/>
</dbReference>
<evidence type="ECO:0000256" key="1">
    <source>
        <dbReference type="ARBA" id="ARBA00022670"/>
    </source>
</evidence>
<organism evidence="5 6">
    <name type="scientific">Mycolicibacillus trivialis</name>
    <dbReference type="NCBI Taxonomy" id="1798"/>
    <lineage>
        <taxon>Bacteria</taxon>
        <taxon>Bacillati</taxon>
        <taxon>Actinomycetota</taxon>
        <taxon>Actinomycetes</taxon>
        <taxon>Mycobacteriales</taxon>
        <taxon>Mycobacteriaceae</taxon>
        <taxon>Mycolicibacillus</taxon>
    </lineage>
</organism>
<dbReference type="SMART" id="SM00228">
    <property type="entry name" value="PDZ"/>
    <property type="match status" value="1"/>
</dbReference>
<dbReference type="Gene3D" id="2.30.42.10">
    <property type="match status" value="1"/>
</dbReference>
<feature type="signal peptide" evidence="3">
    <location>
        <begin position="1"/>
        <end position="32"/>
    </location>
</feature>
<accession>A0A1X2EGY0</accession>
<dbReference type="GO" id="GO:0006508">
    <property type="term" value="P:proteolysis"/>
    <property type="evidence" value="ECO:0007669"/>
    <property type="project" value="UniProtKB-KW"/>
</dbReference>
<dbReference type="OrthoDB" id="73775at2"/>
<proteinExistence type="predicted"/>
<evidence type="ECO:0000256" key="3">
    <source>
        <dbReference type="SAM" id="SignalP"/>
    </source>
</evidence>
<evidence type="ECO:0000256" key="2">
    <source>
        <dbReference type="ARBA" id="ARBA00022801"/>
    </source>
</evidence>
<dbReference type="EMBL" id="LQPZ01000035">
    <property type="protein sequence ID" value="ORX01677.1"/>
    <property type="molecule type" value="Genomic_DNA"/>
</dbReference>
<dbReference type="InterPro" id="IPR009003">
    <property type="entry name" value="Peptidase_S1_PA"/>
</dbReference>
<keyword evidence="3" id="KW-0732">Signal</keyword>
<name>A0A1X2EGY0_9MYCO</name>
<dbReference type="STRING" id="1798.AWC30_13380"/>
<evidence type="ECO:0000259" key="4">
    <source>
        <dbReference type="PROSITE" id="PS50106"/>
    </source>
</evidence>
<keyword evidence="6" id="KW-1185">Reference proteome</keyword>
<evidence type="ECO:0000313" key="5">
    <source>
        <dbReference type="EMBL" id="ORX01677.1"/>
    </source>
</evidence>
<dbReference type="InterPro" id="IPR051201">
    <property type="entry name" value="Chloro_Bact_Ser_Proteases"/>
</dbReference>
<dbReference type="Proteomes" id="UP000193090">
    <property type="component" value="Unassembled WGS sequence"/>
</dbReference>
<dbReference type="SUPFAM" id="SSF50156">
    <property type="entry name" value="PDZ domain-like"/>
    <property type="match status" value="1"/>
</dbReference>
<dbReference type="GO" id="GO:0004252">
    <property type="term" value="F:serine-type endopeptidase activity"/>
    <property type="evidence" value="ECO:0007669"/>
    <property type="project" value="InterPro"/>
</dbReference>
<gene>
    <name evidence="5" type="ORF">AWC30_13380</name>
</gene>
<dbReference type="PRINTS" id="PR00834">
    <property type="entry name" value="PROTEASES2C"/>
</dbReference>
<dbReference type="RefSeq" id="WP_085110692.1">
    <property type="nucleotide sequence ID" value="NZ_JACKSN010000101.1"/>
</dbReference>
<sequence length="349" mass="35220">MSGFHRRPRRFAWLLGVAATVGLVVTAGPVQADPPLPAPPLDPTAAVAQVGPAVVNIDTQMGYARAVSAGTGIVIDPSGLVLTNNHVVAGATQITATSVGTQQSYDVDVLGYDRTHDVALLRLRGGSGLPVADLGDSNSVNVGDPVIAMGNAGGQGGTPSAVRGSIVSLNETVTASDDLTGASETLTGMLRASTPLRPGDSGGPMVDATGRVIGVNTAASENYRMAQPGGEGFAIPINQALAIADQIRSGNASDTVHIGATPFLGIGVVDYNGAGARIVQVLDNTPAEQAGLKRGDILLGLGGEPIDSATALTRAIDRHHPGDTVELRWRTATGADRSATLTLAVGPVG</sequence>
<comment type="caution">
    <text evidence="5">The sequence shown here is derived from an EMBL/GenBank/DDBJ whole genome shotgun (WGS) entry which is preliminary data.</text>
</comment>
<dbReference type="PANTHER" id="PTHR43343:SF3">
    <property type="entry name" value="PROTEASE DO-LIKE 8, CHLOROPLASTIC"/>
    <property type="match status" value="1"/>
</dbReference>